<name>A0A821X0D0_9BILA</name>
<accession>A0A821X0D0</accession>
<comment type="caution">
    <text evidence="1">The sequence shown here is derived from an EMBL/GenBank/DDBJ whole genome shotgun (WGS) entry which is preliminary data.</text>
</comment>
<evidence type="ECO:0000313" key="1">
    <source>
        <dbReference type="EMBL" id="CAF4934025.1"/>
    </source>
</evidence>
<organism evidence="1 2">
    <name type="scientific">Rotaria socialis</name>
    <dbReference type="NCBI Taxonomy" id="392032"/>
    <lineage>
        <taxon>Eukaryota</taxon>
        <taxon>Metazoa</taxon>
        <taxon>Spiralia</taxon>
        <taxon>Gnathifera</taxon>
        <taxon>Rotifera</taxon>
        <taxon>Eurotatoria</taxon>
        <taxon>Bdelloidea</taxon>
        <taxon>Philodinida</taxon>
        <taxon>Philodinidae</taxon>
        <taxon>Rotaria</taxon>
    </lineage>
</organism>
<dbReference type="AlphaFoldDB" id="A0A821X0D0"/>
<protein>
    <submittedName>
        <fullName evidence="1">Uncharacterized protein</fullName>
    </submittedName>
</protein>
<gene>
    <name evidence="1" type="ORF">QYT958_LOCUS32235</name>
</gene>
<dbReference type="EMBL" id="CAJOBR010020910">
    <property type="protein sequence ID" value="CAF4934025.1"/>
    <property type="molecule type" value="Genomic_DNA"/>
</dbReference>
<sequence length="135" mass="15939">MLGIKRTDKIKNNIVYETIKEEPLTQTIQRRQLRYIGHCLRRNTNEFINMYALYTPKSGHGTRKRGRPRLNYPDYVARLINNDTPPTIEEIRKTAVNREEWQSNEFIIISNVTAAFHLKIAQAKVFPTWLHFTPV</sequence>
<proteinExistence type="predicted"/>
<dbReference type="Proteomes" id="UP000663848">
    <property type="component" value="Unassembled WGS sequence"/>
</dbReference>
<reference evidence="1" key="1">
    <citation type="submission" date="2021-02" db="EMBL/GenBank/DDBJ databases">
        <authorList>
            <person name="Nowell W R."/>
        </authorList>
    </citation>
    <scope>NUCLEOTIDE SEQUENCE</scope>
</reference>
<evidence type="ECO:0000313" key="2">
    <source>
        <dbReference type="Proteomes" id="UP000663848"/>
    </source>
</evidence>